<gene>
    <name evidence="4" type="ORF">IQ249_24055</name>
</gene>
<reference evidence="4" key="1">
    <citation type="submission" date="2020-10" db="EMBL/GenBank/DDBJ databases">
        <authorList>
            <person name="Castelo-Branco R."/>
            <person name="Eusebio N."/>
            <person name="Adriana R."/>
            <person name="Vieira A."/>
            <person name="Brugerolle De Fraissinette N."/>
            <person name="Rezende De Castro R."/>
            <person name="Schneider M.P."/>
            <person name="Vasconcelos V."/>
            <person name="Leao P.N."/>
        </authorList>
    </citation>
    <scope>NUCLEOTIDE SEQUENCE</scope>
    <source>
        <strain evidence="4">LEGE 07157</strain>
    </source>
</reference>
<sequence length="286" mass="31460">MINHLSPSPIEEKTQKSSVPRAGGNLLQDIASIGLAGSVGGFAKLCLDRESSIMEKPIRKPPERWVDTFPGFWFGAVPLHLFLGAVSAIIGINLLAGIFNNSQAILQKERFRIIGLAVTCGLFFPLVFDVAQQNLAARVKIDRLEDRVSEVSKKEIEASKDKAIAVENISSTPSDENMMVEEQKEAIRNIERIATAPMAVESEDRTLQQKASEDLLIIARQSQKAPTVIQSIQSLAQVAIASNDNDIKDRIISELESKKIPNQGNPEIQNTIDRAIQKINASRIKK</sequence>
<dbReference type="EMBL" id="JADEWZ010000071">
    <property type="protein sequence ID" value="MBE9118968.1"/>
    <property type="molecule type" value="Genomic_DNA"/>
</dbReference>
<accession>A0A8J7E234</accession>
<evidence type="ECO:0000256" key="3">
    <source>
        <dbReference type="SAM" id="Phobius"/>
    </source>
</evidence>
<name>A0A8J7E234_9CYAN</name>
<evidence type="ECO:0000256" key="1">
    <source>
        <dbReference type="SAM" id="Coils"/>
    </source>
</evidence>
<protein>
    <submittedName>
        <fullName evidence="4">Uncharacterized protein</fullName>
    </submittedName>
</protein>
<organism evidence="4 5">
    <name type="scientific">Lusitaniella coriacea LEGE 07157</name>
    <dbReference type="NCBI Taxonomy" id="945747"/>
    <lineage>
        <taxon>Bacteria</taxon>
        <taxon>Bacillati</taxon>
        <taxon>Cyanobacteriota</taxon>
        <taxon>Cyanophyceae</taxon>
        <taxon>Spirulinales</taxon>
        <taxon>Lusitaniellaceae</taxon>
        <taxon>Lusitaniella</taxon>
    </lineage>
</organism>
<comment type="caution">
    <text evidence="4">The sequence shown here is derived from an EMBL/GenBank/DDBJ whole genome shotgun (WGS) entry which is preliminary data.</text>
</comment>
<dbReference type="Proteomes" id="UP000654482">
    <property type="component" value="Unassembled WGS sequence"/>
</dbReference>
<keyword evidence="1" id="KW-0175">Coiled coil</keyword>
<evidence type="ECO:0000313" key="4">
    <source>
        <dbReference type="EMBL" id="MBE9118968.1"/>
    </source>
</evidence>
<feature type="transmembrane region" description="Helical" evidence="3">
    <location>
        <begin position="72"/>
        <end position="99"/>
    </location>
</feature>
<dbReference type="RefSeq" id="WP_194032063.1">
    <property type="nucleotide sequence ID" value="NZ_JADEWZ010000071.1"/>
</dbReference>
<evidence type="ECO:0000313" key="5">
    <source>
        <dbReference type="Proteomes" id="UP000654482"/>
    </source>
</evidence>
<feature type="transmembrane region" description="Helical" evidence="3">
    <location>
        <begin position="111"/>
        <end position="128"/>
    </location>
</feature>
<keyword evidence="5" id="KW-1185">Reference proteome</keyword>
<keyword evidence="3" id="KW-0812">Transmembrane</keyword>
<feature type="coiled-coil region" evidence="1">
    <location>
        <begin position="134"/>
        <end position="161"/>
    </location>
</feature>
<keyword evidence="3" id="KW-1133">Transmembrane helix</keyword>
<feature type="region of interest" description="Disordered" evidence="2">
    <location>
        <begin position="1"/>
        <end position="21"/>
    </location>
</feature>
<dbReference type="AlphaFoldDB" id="A0A8J7E234"/>
<evidence type="ECO:0000256" key="2">
    <source>
        <dbReference type="SAM" id="MobiDB-lite"/>
    </source>
</evidence>
<keyword evidence="3" id="KW-0472">Membrane</keyword>
<proteinExistence type="predicted"/>